<dbReference type="NCBIfam" id="TIGR00377">
    <property type="entry name" value="ant_ant_sig"/>
    <property type="match status" value="1"/>
</dbReference>
<dbReference type="CDD" id="cd07043">
    <property type="entry name" value="STAS_anti-anti-sigma_factors"/>
    <property type="match status" value="1"/>
</dbReference>
<name>A0AAE3KLG0_9PSEU</name>
<feature type="domain" description="STAS" evidence="3">
    <location>
        <begin position="26"/>
        <end position="117"/>
    </location>
</feature>
<dbReference type="Gene3D" id="3.30.750.24">
    <property type="entry name" value="STAS domain"/>
    <property type="match status" value="1"/>
</dbReference>
<dbReference type="SUPFAM" id="SSF52091">
    <property type="entry name" value="SpoIIaa-like"/>
    <property type="match status" value="1"/>
</dbReference>
<dbReference type="Pfam" id="PF01740">
    <property type="entry name" value="STAS"/>
    <property type="match status" value="1"/>
</dbReference>
<evidence type="ECO:0000313" key="5">
    <source>
        <dbReference type="Proteomes" id="UP001206128"/>
    </source>
</evidence>
<comment type="caution">
    <text evidence="4">The sequence shown here is derived from an EMBL/GenBank/DDBJ whole genome shotgun (WGS) entry which is preliminary data.</text>
</comment>
<sequence length="117" mass="12610">MTNEERTEALEAPSVAVGRVDGTEGLLALHGEIDHGTASQIDEVVQRLLDEGATSLVVDFTDLTFFDSACLSSLIRAHTTITERGGTMTLTNVSRHARRVLDITGLLPLFQLTDESA</sequence>
<accession>A0AAE3KLG0</accession>
<dbReference type="AlphaFoldDB" id="A0AAE3KLG0"/>
<evidence type="ECO:0000259" key="3">
    <source>
        <dbReference type="PROSITE" id="PS50801"/>
    </source>
</evidence>
<dbReference type="RefSeq" id="WP_253772443.1">
    <property type="nucleotide sequence ID" value="NZ_JAMTCK010000007.1"/>
</dbReference>
<protein>
    <recommendedName>
        <fullName evidence="2">Anti-sigma factor antagonist</fullName>
    </recommendedName>
</protein>
<organism evidence="4 5">
    <name type="scientific">Goodfellowiella coeruleoviolacea</name>
    <dbReference type="NCBI Taxonomy" id="334858"/>
    <lineage>
        <taxon>Bacteria</taxon>
        <taxon>Bacillati</taxon>
        <taxon>Actinomycetota</taxon>
        <taxon>Actinomycetes</taxon>
        <taxon>Pseudonocardiales</taxon>
        <taxon>Pseudonocardiaceae</taxon>
        <taxon>Goodfellowiella</taxon>
    </lineage>
</organism>
<gene>
    <name evidence="4" type="ORF">LX83_003376</name>
</gene>
<evidence type="ECO:0000313" key="4">
    <source>
        <dbReference type="EMBL" id="MCP2166508.1"/>
    </source>
</evidence>
<dbReference type="EMBL" id="JAMTCK010000007">
    <property type="protein sequence ID" value="MCP2166508.1"/>
    <property type="molecule type" value="Genomic_DNA"/>
</dbReference>
<dbReference type="PROSITE" id="PS50801">
    <property type="entry name" value="STAS"/>
    <property type="match status" value="1"/>
</dbReference>
<keyword evidence="5" id="KW-1185">Reference proteome</keyword>
<evidence type="ECO:0000256" key="2">
    <source>
        <dbReference type="RuleBase" id="RU003749"/>
    </source>
</evidence>
<evidence type="ECO:0000256" key="1">
    <source>
        <dbReference type="ARBA" id="ARBA00009013"/>
    </source>
</evidence>
<dbReference type="GO" id="GO:0043856">
    <property type="term" value="F:anti-sigma factor antagonist activity"/>
    <property type="evidence" value="ECO:0007669"/>
    <property type="project" value="InterPro"/>
</dbReference>
<dbReference type="InterPro" id="IPR036513">
    <property type="entry name" value="STAS_dom_sf"/>
</dbReference>
<comment type="similarity">
    <text evidence="1 2">Belongs to the anti-sigma-factor antagonist family.</text>
</comment>
<dbReference type="InterPro" id="IPR003658">
    <property type="entry name" value="Anti-sigma_ant"/>
</dbReference>
<proteinExistence type="inferred from homology"/>
<dbReference type="InterPro" id="IPR002645">
    <property type="entry name" value="STAS_dom"/>
</dbReference>
<dbReference type="PANTHER" id="PTHR33495">
    <property type="entry name" value="ANTI-SIGMA FACTOR ANTAGONIST TM_1081-RELATED-RELATED"/>
    <property type="match status" value="1"/>
</dbReference>
<dbReference type="PANTHER" id="PTHR33495:SF2">
    <property type="entry name" value="ANTI-SIGMA FACTOR ANTAGONIST TM_1081-RELATED"/>
    <property type="match status" value="1"/>
</dbReference>
<reference evidence="4" key="1">
    <citation type="submission" date="2022-06" db="EMBL/GenBank/DDBJ databases">
        <title>Genomic Encyclopedia of Archaeal and Bacterial Type Strains, Phase II (KMG-II): from individual species to whole genera.</title>
        <authorList>
            <person name="Goeker M."/>
        </authorList>
    </citation>
    <scope>NUCLEOTIDE SEQUENCE</scope>
    <source>
        <strain evidence="4">DSM 43935</strain>
    </source>
</reference>
<dbReference type="Proteomes" id="UP001206128">
    <property type="component" value="Unassembled WGS sequence"/>
</dbReference>